<sequence>MQARASTKSTRTSSSSLDKQSHSSKNAETSSPSSTIGMPMNTSSVLQLQRTIGNKAVTRMMSQGQQAAPVTSMGLPVIQRKLVAQFSDSLKRSATTSDLLQAFELIGMKSQILAARANAGVNPMTFNAVLEQEIDEADFTVQLAKDKFEQSRDQISQIASNVLQKLYLDPSVSNDDGENDIFYDAVEDHPSKEDMLPRLEDLKSHMHILPGDMKTRLLSYYSMASLSKPETLLTIDTGAIDEMELYVLDYSKSILQEVQRLTSRIAQDTMLAELAPQLQDFLNTYLYVKAEDLSVFPLKELSDNLAFLSRRIEILEADFNAEPKPEVYIHKDATDEALDKYVSMVHNNWNAGRNNPTRDTPAKHTHVDGYSTSMIFSMQNGSKDLYIHGVAAFHMDSNMSSSEARSASEMEDRSQTLGDFIPYMPSGTSWITKEQWYINKIKQYFTVEFL</sequence>
<feature type="region of interest" description="Disordered" evidence="1">
    <location>
        <begin position="1"/>
        <end position="40"/>
    </location>
</feature>
<gene>
    <name evidence="2" type="ORF">GQF01_04360</name>
</gene>
<comment type="caution">
    <text evidence="2">The sequence shown here is derived from an EMBL/GenBank/DDBJ whole genome shotgun (WGS) entry which is preliminary data.</text>
</comment>
<evidence type="ECO:0000313" key="2">
    <source>
        <dbReference type="EMBL" id="MZQ81358.1"/>
    </source>
</evidence>
<protein>
    <submittedName>
        <fullName evidence="2">Uncharacterized protein</fullName>
    </submittedName>
</protein>
<keyword evidence="3" id="KW-1185">Reference proteome</keyword>
<name>A0A6L8UT99_9BACL</name>
<proteinExistence type="predicted"/>
<dbReference type="Proteomes" id="UP000481087">
    <property type="component" value="Unassembled WGS sequence"/>
</dbReference>
<dbReference type="RefSeq" id="WP_161405652.1">
    <property type="nucleotide sequence ID" value="NZ_WTUZ01000010.1"/>
</dbReference>
<feature type="compositionally biased region" description="Polar residues" evidence="1">
    <location>
        <begin position="26"/>
        <end position="40"/>
    </location>
</feature>
<evidence type="ECO:0000256" key="1">
    <source>
        <dbReference type="SAM" id="MobiDB-lite"/>
    </source>
</evidence>
<feature type="compositionally biased region" description="Low complexity" evidence="1">
    <location>
        <begin position="1"/>
        <end position="18"/>
    </location>
</feature>
<reference evidence="2 3" key="1">
    <citation type="submission" date="2019-12" db="EMBL/GenBank/DDBJ databases">
        <title>Paenibacillus sp. nov. sp. isolated from soil.</title>
        <authorList>
            <person name="Kim J."/>
            <person name="Jeong S.E."/>
            <person name="Jung H.S."/>
            <person name="Jeon C.O."/>
        </authorList>
    </citation>
    <scope>NUCLEOTIDE SEQUENCE [LARGE SCALE GENOMIC DNA]</scope>
    <source>
        <strain evidence="2 3">5J-6</strain>
    </source>
</reference>
<organism evidence="2 3">
    <name type="scientific">Paenibacillus silvestris</name>
    <dbReference type="NCBI Taxonomy" id="2606219"/>
    <lineage>
        <taxon>Bacteria</taxon>
        <taxon>Bacillati</taxon>
        <taxon>Bacillota</taxon>
        <taxon>Bacilli</taxon>
        <taxon>Bacillales</taxon>
        <taxon>Paenibacillaceae</taxon>
        <taxon>Paenibacillus</taxon>
    </lineage>
</organism>
<evidence type="ECO:0000313" key="3">
    <source>
        <dbReference type="Proteomes" id="UP000481087"/>
    </source>
</evidence>
<dbReference type="EMBL" id="WTUZ01000010">
    <property type="protein sequence ID" value="MZQ81358.1"/>
    <property type="molecule type" value="Genomic_DNA"/>
</dbReference>
<accession>A0A6L8UT99</accession>
<dbReference type="AlphaFoldDB" id="A0A6L8UT99"/>